<organism evidence="2 3">
    <name type="scientific">Eisenbergiella porci</name>
    <dbReference type="NCBI Taxonomy" id="2652274"/>
    <lineage>
        <taxon>Bacteria</taxon>
        <taxon>Bacillati</taxon>
        <taxon>Bacillota</taxon>
        <taxon>Clostridia</taxon>
        <taxon>Lachnospirales</taxon>
        <taxon>Lachnospiraceae</taxon>
        <taxon>Eisenbergiella</taxon>
    </lineage>
</organism>
<proteinExistence type="predicted"/>
<accession>A0A6N7WJ29</accession>
<comment type="caution">
    <text evidence="2">The sequence shown here is derived from an EMBL/GenBank/DDBJ whole genome shotgun (WGS) entry which is preliminary data.</text>
</comment>
<name>A0A6N7WJ29_9FIRM</name>
<protein>
    <submittedName>
        <fullName evidence="2">Pilus assembly protein</fullName>
    </submittedName>
</protein>
<evidence type="ECO:0000313" key="2">
    <source>
        <dbReference type="EMBL" id="MSS89458.1"/>
    </source>
</evidence>
<sequence length="148" mass="16200">MTKGNWEKDGYMTLEASFIMPITVILITALMYLSFYLYTVAFLNQAAYIAAFRASLCDEGNAEAEAAAARELDKLLKESVLPIKGLEKQINVSAVSVGVSLQANLALPAPGLQLISQKEWDITAEKKALIRDAAAFIRAARRIGDFIE</sequence>
<keyword evidence="1" id="KW-1133">Transmembrane helix</keyword>
<keyword evidence="3" id="KW-1185">Reference proteome</keyword>
<evidence type="ECO:0000313" key="3">
    <source>
        <dbReference type="Proteomes" id="UP000436047"/>
    </source>
</evidence>
<feature type="transmembrane region" description="Helical" evidence="1">
    <location>
        <begin position="18"/>
        <end position="43"/>
    </location>
</feature>
<keyword evidence="1" id="KW-0812">Transmembrane</keyword>
<gene>
    <name evidence="2" type="ORF">FYJ45_14520</name>
</gene>
<evidence type="ECO:0000256" key="1">
    <source>
        <dbReference type="SAM" id="Phobius"/>
    </source>
</evidence>
<dbReference type="GeneID" id="86054263"/>
<reference evidence="2 3" key="1">
    <citation type="submission" date="2019-08" db="EMBL/GenBank/DDBJ databases">
        <title>In-depth cultivation of the pig gut microbiome towards novel bacterial diversity and tailored functional studies.</title>
        <authorList>
            <person name="Wylensek D."/>
            <person name="Hitch T.C.A."/>
            <person name="Clavel T."/>
        </authorList>
    </citation>
    <scope>NUCLEOTIDE SEQUENCE [LARGE SCALE GENOMIC DNA]</scope>
    <source>
        <strain evidence="2 3">WCA-389-WT-23B</strain>
    </source>
</reference>
<dbReference type="Proteomes" id="UP000436047">
    <property type="component" value="Unassembled WGS sequence"/>
</dbReference>
<dbReference type="RefSeq" id="WP_154465332.1">
    <property type="nucleotide sequence ID" value="NZ_JAWYAW010000124.1"/>
</dbReference>
<dbReference type="EMBL" id="VUMI01000022">
    <property type="protein sequence ID" value="MSS89458.1"/>
    <property type="molecule type" value="Genomic_DNA"/>
</dbReference>
<keyword evidence="1" id="KW-0472">Membrane</keyword>
<dbReference type="AlphaFoldDB" id="A0A6N7WJ29"/>